<keyword evidence="1" id="KW-0809">Transit peptide</keyword>
<dbReference type="Gene3D" id="3.30.1360.120">
    <property type="entry name" value="Probable tRNA modification gtpase trme, domain 1"/>
    <property type="match status" value="1"/>
</dbReference>
<dbReference type="InterPro" id="IPR027266">
    <property type="entry name" value="TrmE/GcvT-like"/>
</dbReference>
<reference evidence="2" key="1">
    <citation type="submission" date="2023-06" db="EMBL/GenBank/DDBJ databases">
        <title>lsaBGC provides a comprehensive framework for evolutionary analysis of biosynthetic gene clusters within focal taxa.</title>
        <authorList>
            <person name="Salamzade R."/>
            <person name="Sandstrom S."/>
            <person name="Kalan L.R."/>
        </authorList>
    </citation>
    <scope>NUCLEOTIDE SEQUENCE</scope>
    <source>
        <strain evidence="2">P3-SID899</strain>
    </source>
</reference>
<accession>A0AAP3EWX9</accession>
<dbReference type="AlphaFoldDB" id="A0AAP3EWX9"/>
<gene>
    <name evidence="2" type="ORF">M3A82_006015</name>
</gene>
<dbReference type="EMBL" id="JALXKZ020000010">
    <property type="protein sequence ID" value="MCV7628897.1"/>
    <property type="molecule type" value="Genomic_DNA"/>
</dbReference>
<dbReference type="SUPFAM" id="SSF103025">
    <property type="entry name" value="Folate-binding domain"/>
    <property type="match status" value="1"/>
</dbReference>
<organism evidence="2 3">
    <name type="scientific">Micrococcus luteus</name>
    <name type="common">Micrococcus lysodeikticus</name>
    <dbReference type="NCBI Taxonomy" id="1270"/>
    <lineage>
        <taxon>Bacteria</taxon>
        <taxon>Bacillati</taxon>
        <taxon>Actinomycetota</taxon>
        <taxon>Actinomycetes</taxon>
        <taxon>Micrococcales</taxon>
        <taxon>Micrococcaceae</taxon>
        <taxon>Micrococcus</taxon>
    </lineage>
</organism>
<dbReference type="RefSeq" id="WP_002854759.1">
    <property type="nucleotide sequence ID" value="NZ_CP176570.1"/>
</dbReference>
<protein>
    <submittedName>
        <fullName evidence="2">Folate-binding protein YgfZ</fullName>
    </submittedName>
</protein>
<dbReference type="PANTHER" id="PTHR22602">
    <property type="entry name" value="TRANSFERASE CAF17, MITOCHONDRIAL-RELATED"/>
    <property type="match status" value="1"/>
</dbReference>
<evidence type="ECO:0000256" key="1">
    <source>
        <dbReference type="ARBA" id="ARBA00022946"/>
    </source>
</evidence>
<dbReference type="Proteomes" id="UP001205867">
    <property type="component" value="Unassembled WGS sequence"/>
</dbReference>
<evidence type="ECO:0000313" key="3">
    <source>
        <dbReference type="Proteomes" id="UP001205867"/>
    </source>
</evidence>
<evidence type="ECO:0000313" key="2">
    <source>
        <dbReference type="EMBL" id="MCV7628897.1"/>
    </source>
</evidence>
<dbReference type="PANTHER" id="PTHR22602:SF0">
    <property type="entry name" value="TRANSFERASE CAF17, MITOCHONDRIAL-RELATED"/>
    <property type="match status" value="1"/>
</dbReference>
<sequence length="398" mass="42139">MTASRSPLLDLAVAEPQGPAGGAVEGRGPDSGVAAHYGRPLPEQRALARGRALVDLSHRAVLSVSGPDRLSWLHTLGTQHVETLPPGTSTEILFLDVQGRIEHAAHLLEDGAAAWLVTDREDGPGLAAWLTSMRFSHDVTLRDHTGAVAVVGATAPVPGWEDRTVWLDPWPRVGAGGWAYTADPDPEAHPGADWAWREYLVTRADLEATARALGTGALAGWSLAGTTAAEALRIEAGRPRRALDVDDRAIPHELDLLRTAVHLEKGCYRGQETVARVHNLGRPPRRLTRLLLDGSVHALPEHGAPVILRPAEDTPEARAAARPVGTVTAAAQHHEAGAVALALLKRTVPVDAELLVREDAPGEDGVAEGGWIAASQEPLVSPDAGQVVGRPRGVGRLR</sequence>
<dbReference type="InterPro" id="IPR017703">
    <property type="entry name" value="YgfZ/GCV_T_CS"/>
</dbReference>
<dbReference type="NCBIfam" id="TIGR03317">
    <property type="entry name" value="ygfZ_signature"/>
    <property type="match status" value="1"/>
</dbReference>
<proteinExistence type="predicted"/>
<name>A0AAP3EWX9_MICLU</name>
<dbReference type="GO" id="GO:0016226">
    <property type="term" value="P:iron-sulfur cluster assembly"/>
    <property type="evidence" value="ECO:0007669"/>
    <property type="project" value="TreeGrafter"/>
</dbReference>
<comment type="caution">
    <text evidence="2">The sequence shown here is derived from an EMBL/GenBank/DDBJ whole genome shotgun (WGS) entry which is preliminary data.</text>
</comment>
<dbReference type="InterPro" id="IPR045179">
    <property type="entry name" value="YgfZ/GcvT"/>
</dbReference>